<protein>
    <submittedName>
        <fullName evidence="1">Uncharacterized protein</fullName>
    </submittedName>
</protein>
<organism evidence="1 2">
    <name type="scientific">Mediterraneibacter butyricigenes</name>
    <dbReference type="NCBI Taxonomy" id="2316025"/>
    <lineage>
        <taxon>Bacteria</taxon>
        <taxon>Bacillati</taxon>
        <taxon>Bacillota</taxon>
        <taxon>Clostridia</taxon>
        <taxon>Lachnospirales</taxon>
        <taxon>Lachnospiraceae</taxon>
        <taxon>Mediterraneibacter</taxon>
    </lineage>
</organism>
<dbReference type="EMBL" id="BHGK01000001">
    <property type="protein sequence ID" value="GCA66256.1"/>
    <property type="molecule type" value="Genomic_DNA"/>
</dbReference>
<accession>A0A391P2M5</accession>
<dbReference type="RefSeq" id="WP_117889100.1">
    <property type="nucleotide sequence ID" value="NZ_BHGK01000001.1"/>
</dbReference>
<reference evidence="2" key="1">
    <citation type="submission" date="2018-09" db="EMBL/GenBank/DDBJ databases">
        <title>Draft Genome Sequence of Mediterraneibacter sp. KCTC 15684.</title>
        <authorList>
            <person name="Kim J.S."/>
            <person name="Han K.I."/>
            <person name="Suh M.K."/>
            <person name="Lee K.C."/>
            <person name="Eom M.K."/>
            <person name="Lee J.H."/>
            <person name="Park S.H."/>
            <person name="Kang S.W."/>
            <person name="Park J.E."/>
            <person name="Oh B.S."/>
            <person name="Yu S.Y."/>
            <person name="Choi S.H."/>
            <person name="Lee D.H."/>
            <person name="Yoon H."/>
            <person name="Kim B."/>
            <person name="Yang S.J."/>
            <person name="Lee J.S."/>
        </authorList>
    </citation>
    <scope>NUCLEOTIDE SEQUENCE [LARGE SCALE GENOMIC DNA]</scope>
    <source>
        <strain evidence="2">KCTC 15684</strain>
    </source>
</reference>
<dbReference type="AlphaFoldDB" id="A0A391P2M5"/>
<evidence type="ECO:0000313" key="2">
    <source>
        <dbReference type="Proteomes" id="UP000265643"/>
    </source>
</evidence>
<gene>
    <name evidence="1" type="ORF">KGMB01110_06920</name>
</gene>
<dbReference type="InterPro" id="IPR057621">
    <property type="entry name" value="Khk_prokaryotic"/>
</dbReference>
<proteinExistence type="predicted"/>
<sequence>MENKKLLQTVAKKMKDRDPKQIKILMGFDGFVDQVLHVVDKRYDAEHFERVNYMEDYGKKICKAAGLSLNVEMVPVQTKLGGNGPIMANSLARHGCKMNYIGSLGKENVHPVFHEFTENVHAISISDPGFTDAIEFLDGKIISGKLETLKEVSWETIVEKVGIKKFAELIEESDLIGFENWTMLLNTTEIWKHIIREIVPNLKKQERKVLFIDLADPEKRMKEDILEALECLKTFDDTFETILGLNEKESYEIAELYGKSKEDFENVLEVAEFLKGQIQISEIVIHPVKEASGCSRKEKASVQGPYCEKPKLTTGAGDNFNAGFILGRMLGFDLEESLLMGTANSGFYVREARSATYQELQQFIENWSENKLEA</sequence>
<dbReference type="Pfam" id="PF25270">
    <property type="entry name" value="Khk"/>
    <property type="match status" value="1"/>
</dbReference>
<dbReference type="Gene3D" id="3.40.1190.20">
    <property type="match status" value="1"/>
</dbReference>
<keyword evidence="2" id="KW-1185">Reference proteome</keyword>
<evidence type="ECO:0000313" key="1">
    <source>
        <dbReference type="EMBL" id="GCA66256.1"/>
    </source>
</evidence>
<comment type="caution">
    <text evidence="1">The sequence shown here is derived from an EMBL/GenBank/DDBJ whole genome shotgun (WGS) entry which is preliminary data.</text>
</comment>
<dbReference type="SUPFAM" id="SSF53613">
    <property type="entry name" value="Ribokinase-like"/>
    <property type="match status" value="1"/>
</dbReference>
<dbReference type="InterPro" id="IPR029056">
    <property type="entry name" value="Ribokinase-like"/>
</dbReference>
<dbReference type="Proteomes" id="UP000265643">
    <property type="component" value="Unassembled WGS sequence"/>
</dbReference>
<name>A0A391P2M5_9FIRM</name>